<dbReference type="AlphaFoldDB" id="A0AAU7AYT4"/>
<dbReference type="InterPro" id="IPR011330">
    <property type="entry name" value="Glyco_hydro/deAcase_b/a-brl"/>
</dbReference>
<evidence type="ECO:0000313" key="5">
    <source>
        <dbReference type="EMBL" id="XAY06482.1"/>
    </source>
</evidence>
<dbReference type="GO" id="GO:0005975">
    <property type="term" value="P:carbohydrate metabolic process"/>
    <property type="evidence" value="ECO:0007669"/>
    <property type="project" value="InterPro"/>
</dbReference>
<organism evidence="5">
    <name type="scientific">Paraconexibacter sp. AEG42_29</name>
    <dbReference type="NCBI Taxonomy" id="2997339"/>
    <lineage>
        <taxon>Bacteria</taxon>
        <taxon>Bacillati</taxon>
        <taxon>Actinomycetota</taxon>
        <taxon>Thermoleophilia</taxon>
        <taxon>Solirubrobacterales</taxon>
        <taxon>Paraconexibacteraceae</taxon>
        <taxon>Paraconexibacter</taxon>
    </lineage>
</organism>
<dbReference type="GO" id="GO:0016810">
    <property type="term" value="F:hydrolase activity, acting on carbon-nitrogen (but not peptide) bonds"/>
    <property type="evidence" value="ECO:0007669"/>
    <property type="project" value="InterPro"/>
</dbReference>
<protein>
    <recommendedName>
        <fullName evidence="4">NodB homology domain-containing protein</fullName>
    </recommendedName>
</protein>
<dbReference type="InterPro" id="IPR051398">
    <property type="entry name" value="Polysacch_Deacetylase"/>
</dbReference>
<dbReference type="InterPro" id="IPR002509">
    <property type="entry name" value="NODB_dom"/>
</dbReference>
<accession>A0AAU7AYT4</accession>
<proteinExistence type="predicted"/>
<gene>
    <name evidence="5" type="ORF">DSM112329_03353</name>
</gene>
<dbReference type="Pfam" id="PF01522">
    <property type="entry name" value="Polysacc_deac_1"/>
    <property type="match status" value="1"/>
</dbReference>
<evidence type="ECO:0000256" key="1">
    <source>
        <dbReference type="ARBA" id="ARBA00004613"/>
    </source>
</evidence>
<comment type="subcellular location">
    <subcellularLocation>
        <location evidence="1">Secreted</location>
    </subcellularLocation>
</comment>
<dbReference type="KEGG" id="parq:DSM112329_03353"/>
<dbReference type="CDD" id="cd10918">
    <property type="entry name" value="CE4_NodB_like_5s_6s"/>
    <property type="match status" value="1"/>
</dbReference>
<dbReference type="Gene3D" id="3.20.20.370">
    <property type="entry name" value="Glycoside hydrolase/deacetylase"/>
    <property type="match status" value="1"/>
</dbReference>
<dbReference type="RefSeq" id="WP_354697714.1">
    <property type="nucleotide sequence ID" value="NZ_CP114014.1"/>
</dbReference>
<dbReference type="SUPFAM" id="SSF88713">
    <property type="entry name" value="Glycoside hydrolase/deacetylase"/>
    <property type="match status" value="1"/>
</dbReference>
<feature type="chain" id="PRO_5043873614" description="NodB homology domain-containing protein" evidence="3">
    <location>
        <begin position="29"/>
        <end position="263"/>
    </location>
</feature>
<feature type="domain" description="NodB homology" evidence="4">
    <location>
        <begin position="101"/>
        <end position="263"/>
    </location>
</feature>
<reference evidence="5" key="1">
    <citation type="submission" date="2022-12" db="EMBL/GenBank/DDBJ databases">
        <title>Paraconexibacter alkalitolerans sp. nov. and Baekduia alba sp. nov., isolated from soil and emended description of the genera Paraconexibacter (Chun et al., 2020) and Baekduia (An et al., 2020).</title>
        <authorList>
            <person name="Vieira S."/>
            <person name="Huber K.J."/>
            <person name="Geppert A."/>
            <person name="Wolf J."/>
            <person name="Neumann-Schaal M."/>
            <person name="Muesken M."/>
            <person name="Overmann J."/>
        </authorList>
    </citation>
    <scope>NUCLEOTIDE SEQUENCE</scope>
    <source>
        <strain evidence="5">AEG42_29</strain>
    </source>
</reference>
<name>A0AAU7AYT4_9ACTN</name>
<keyword evidence="2 3" id="KW-0732">Signal</keyword>
<dbReference type="GO" id="GO:0005576">
    <property type="term" value="C:extracellular region"/>
    <property type="evidence" value="ECO:0007669"/>
    <property type="project" value="UniProtKB-SubCell"/>
</dbReference>
<feature type="signal peptide" evidence="3">
    <location>
        <begin position="1"/>
        <end position="28"/>
    </location>
</feature>
<dbReference type="EMBL" id="CP114014">
    <property type="protein sequence ID" value="XAY06482.1"/>
    <property type="molecule type" value="Genomic_DNA"/>
</dbReference>
<dbReference type="PANTHER" id="PTHR34216">
    <property type="match status" value="1"/>
</dbReference>
<evidence type="ECO:0000256" key="3">
    <source>
        <dbReference type="SAM" id="SignalP"/>
    </source>
</evidence>
<dbReference type="PROSITE" id="PS51677">
    <property type="entry name" value="NODB"/>
    <property type="match status" value="1"/>
</dbReference>
<evidence type="ECO:0000256" key="2">
    <source>
        <dbReference type="ARBA" id="ARBA00022729"/>
    </source>
</evidence>
<sequence>MSRSIRLTAAGAAAAVLVALFGPSGVGAQDPVAPANSTTPVPILLYHHIAKAPKRSSSPTLYVPSALFKQQMAALARAGYEAVTMDTVWSAWTEGGELPDKPIVVSFDDGFTDQYTGALPVMKARGWPGVLNLIVKSPYAPKITTTQVNGMLKAGWELDAHTATHPDLSKITDPARLTREIVDARTALQTKYKVPVNFIAYPFGHVNQRVAQVVINDAGFTGGLTTVAGLATPGTDPARLPRVIVSPKTSGPALVAKLAKLNR</sequence>
<evidence type="ECO:0000259" key="4">
    <source>
        <dbReference type="PROSITE" id="PS51677"/>
    </source>
</evidence>
<dbReference type="PANTHER" id="PTHR34216:SF3">
    <property type="entry name" value="POLY-BETA-1,6-N-ACETYL-D-GLUCOSAMINE N-DEACETYLASE"/>
    <property type="match status" value="1"/>
</dbReference>